<proteinExistence type="predicted"/>
<dbReference type="Proteomes" id="UP001215503">
    <property type="component" value="Unassembled WGS sequence"/>
</dbReference>
<evidence type="ECO:0000313" key="1">
    <source>
        <dbReference type="EMBL" id="MDF2094902.1"/>
    </source>
</evidence>
<name>A0ABT5YJ39_9PROT</name>
<keyword evidence="2" id="KW-1185">Reference proteome</keyword>
<accession>A0ABT5YJ39</accession>
<gene>
    <name evidence="1" type="ORF">P2G67_02795</name>
</gene>
<dbReference type="EMBL" id="JARHUD010000001">
    <property type="protein sequence ID" value="MDF2094902.1"/>
    <property type="molecule type" value="Genomic_DNA"/>
</dbReference>
<dbReference type="RefSeq" id="WP_275819803.1">
    <property type="nucleotide sequence ID" value="NZ_JARHUD010000001.1"/>
</dbReference>
<sequence>MTDTQSSHIPLPEIVGQFGTREEFEAAIAALLANGFAHADLSVLDSHEALEAAQDEPWHERLSGMVGEVKYIGPLTTAGFLAVATGPVGAAISVAVGAGVAAMALREALDQVEATPHSETFARALEQGAVLLWVACADAAAEAQARDILLRHGARDVHLHQRKADIPS</sequence>
<reference evidence="1 2" key="1">
    <citation type="submission" date="2023-03" db="EMBL/GenBank/DDBJ databases">
        <title>Fodinicurvata sp. CAU 1616 isolated from sea sendiment.</title>
        <authorList>
            <person name="Kim W."/>
        </authorList>
    </citation>
    <scope>NUCLEOTIDE SEQUENCE [LARGE SCALE GENOMIC DNA]</scope>
    <source>
        <strain evidence="1 2">CAU 1616</strain>
    </source>
</reference>
<evidence type="ECO:0000313" key="2">
    <source>
        <dbReference type="Proteomes" id="UP001215503"/>
    </source>
</evidence>
<protein>
    <submittedName>
        <fullName evidence="1">Uncharacterized protein</fullName>
    </submittedName>
</protein>
<organism evidence="1 2">
    <name type="scientific">Aquibaculum arenosum</name>
    <dbReference type="NCBI Taxonomy" id="3032591"/>
    <lineage>
        <taxon>Bacteria</taxon>
        <taxon>Pseudomonadati</taxon>
        <taxon>Pseudomonadota</taxon>
        <taxon>Alphaproteobacteria</taxon>
        <taxon>Rhodospirillales</taxon>
        <taxon>Rhodovibrionaceae</taxon>
        <taxon>Aquibaculum</taxon>
    </lineage>
</organism>
<comment type="caution">
    <text evidence="1">The sequence shown here is derived from an EMBL/GenBank/DDBJ whole genome shotgun (WGS) entry which is preliminary data.</text>
</comment>